<evidence type="ECO:0008006" key="3">
    <source>
        <dbReference type="Google" id="ProtNLM"/>
    </source>
</evidence>
<dbReference type="EMBL" id="CP036262">
    <property type="protein sequence ID" value="QDS94245.1"/>
    <property type="molecule type" value="Genomic_DNA"/>
</dbReference>
<proteinExistence type="predicted"/>
<dbReference type="AlphaFoldDB" id="A0A517MH86"/>
<gene>
    <name evidence="1" type="ORF">FF011L_30240</name>
</gene>
<dbReference type="Proteomes" id="UP000320672">
    <property type="component" value="Chromosome"/>
</dbReference>
<evidence type="ECO:0000313" key="2">
    <source>
        <dbReference type="Proteomes" id="UP000320672"/>
    </source>
</evidence>
<dbReference type="KEGG" id="rml:FF011L_30240"/>
<reference evidence="1 2" key="1">
    <citation type="submission" date="2019-02" db="EMBL/GenBank/DDBJ databases">
        <title>Deep-cultivation of Planctomycetes and their phenomic and genomic characterization uncovers novel biology.</title>
        <authorList>
            <person name="Wiegand S."/>
            <person name="Jogler M."/>
            <person name="Boedeker C."/>
            <person name="Pinto D."/>
            <person name="Vollmers J."/>
            <person name="Rivas-Marin E."/>
            <person name="Kohn T."/>
            <person name="Peeters S.H."/>
            <person name="Heuer A."/>
            <person name="Rast P."/>
            <person name="Oberbeckmann S."/>
            <person name="Bunk B."/>
            <person name="Jeske O."/>
            <person name="Meyerdierks A."/>
            <person name="Storesund J.E."/>
            <person name="Kallscheuer N."/>
            <person name="Luecker S."/>
            <person name="Lage O.M."/>
            <person name="Pohl T."/>
            <person name="Merkel B.J."/>
            <person name="Hornburger P."/>
            <person name="Mueller R.-W."/>
            <person name="Bruemmer F."/>
            <person name="Labrenz M."/>
            <person name="Spormann A.M."/>
            <person name="Op den Camp H."/>
            <person name="Overmann J."/>
            <person name="Amann R."/>
            <person name="Jetten M.S.M."/>
            <person name="Mascher T."/>
            <person name="Medema M.H."/>
            <person name="Devos D.P."/>
            <person name="Kaster A.-K."/>
            <person name="Ovreas L."/>
            <person name="Rohde M."/>
            <person name="Galperin M.Y."/>
            <person name="Jogler C."/>
        </authorList>
    </citation>
    <scope>NUCLEOTIDE SEQUENCE [LARGE SCALE GENOMIC DNA]</scope>
    <source>
        <strain evidence="1 2">FF011L</strain>
    </source>
</reference>
<dbReference type="Gene3D" id="2.180.10.10">
    <property type="entry name" value="RHS repeat-associated core"/>
    <property type="match status" value="1"/>
</dbReference>
<protein>
    <recommendedName>
        <fullName evidence="3">RHS Repeat protein</fullName>
    </recommendedName>
</protein>
<accession>A0A517MH86</accession>
<name>A0A517MH86_9BACT</name>
<evidence type="ECO:0000313" key="1">
    <source>
        <dbReference type="EMBL" id="QDS94245.1"/>
    </source>
</evidence>
<sequence>MRAGTLATERLYYHRNQQYSVTALTDTTGTISERYAYDAYGKLTVLAGGGTVPVRRMGTVTPIPDASGTRNLVSITTGRGCTIRWRGGFVRVIRLGLREALGTYSSTLVRRPLLTWIQVGNRALSR</sequence>
<keyword evidence="2" id="KW-1185">Reference proteome</keyword>
<organism evidence="1 2">
    <name type="scientific">Roseimaritima multifibrata</name>
    <dbReference type="NCBI Taxonomy" id="1930274"/>
    <lineage>
        <taxon>Bacteria</taxon>
        <taxon>Pseudomonadati</taxon>
        <taxon>Planctomycetota</taxon>
        <taxon>Planctomycetia</taxon>
        <taxon>Pirellulales</taxon>
        <taxon>Pirellulaceae</taxon>
        <taxon>Roseimaritima</taxon>
    </lineage>
</organism>